<evidence type="ECO:0000256" key="2">
    <source>
        <dbReference type="SAM" id="SignalP"/>
    </source>
</evidence>
<dbReference type="Pfam" id="PF16967">
    <property type="entry name" value="TcfC"/>
    <property type="match status" value="1"/>
</dbReference>
<dbReference type="Pfam" id="PF15976">
    <property type="entry name" value="CooC_C"/>
    <property type="match status" value="1"/>
</dbReference>
<dbReference type="InterPro" id="IPR031917">
    <property type="entry name" value="Pilus_assem_C"/>
</dbReference>
<organism evidence="5 6">
    <name type="scientific">Vibrio kanaloae</name>
    <dbReference type="NCBI Taxonomy" id="170673"/>
    <lineage>
        <taxon>Bacteria</taxon>
        <taxon>Pseudomonadati</taxon>
        <taxon>Pseudomonadota</taxon>
        <taxon>Gammaproteobacteria</taxon>
        <taxon>Vibrionales</taxon>
        <taxon>Vibrionaceae</taxon>
        <taxon>Vibrio</taxon>
    </lineage>
</organism>
<dbReference type="Proteomes" id="UP000305234">
    <property type="component" value="Unassembled WGS sequence"/>
</dbReference>
<feature type="domain" description="Pilus assembly protein E-set like" evidence="4">
    <location>
        <begin position="272"/>
        <end position="335"/>
    </location>
</feature>
<evidence type="ECO:0000256" key="1">
    <source>
        <dbReference type="ARBA" id="ARBA00022729"/>
    </source>
</evidence>
<evidence type="ECO:0000259" key="3">
    <source>
        <dbReference type="Pfam" id="PF15976"/>
    </source>
</evidence>
<name>A0A4U1YR36_9VIBR</name>
<feature type="signal peptide" evidence="2">
    <location>
        <begin position="1"/>
        <end position="25"/>
    </location>
</feature>
<evidence type="ECO:0000313" key="6">
    <source>
        <dbReference type="Proteomes" id="UP000305234"/>
    </source>
</evidence>
<sequence length="912" mass="102308">MIRFKHGFLPLSAAILLGINFPAYSETLPAGFEDYFTLSDNLVKLRNLDGTFSQEILLKSKYDEIRLDTLNESSIQQVKKYLKDNFISDEYINPILNALIKGVKEENLCTGKLDECKLSPDLFQWVQNYNEQSLYLFVNPQVLSFESSSQDKNYHNALSVDNGIINAFDLYFSVYDEQDTTISLNDKLILGMPYGYFKGDMNLTNTGESELYEAAYQLDIESYTFQIGHFKYDPTINSTDFLNSSSKVPQNSFHFGSSSNLLVGGKNSDKVISFYAPRSGNVEVYRDDRLVYQNSISEGTNTLSYNELPYGRYEITVNVINSGEVINSQSYQIYNTDSDNLGEGQLDWKFSGGMFSESDYDITDEMSNKAFSSGALSYRPFSPLTVAGSALLAENNGMFSAGASLYLIDLGVNYEFVYSWFDDATHYNTNIGFANINLSYEKLDNKNDNKLASFMFGDSAFSKFSVNTSYSFGAGRTLYAVYNVIDIEPLEINDRIREQEFSSLSMGYSTPSILKSTLNFNLDYSDSDDNIKLNALWTLPLSDSTDLISGATTVDSRFTQWSTALRKNDVLNIDDVDTSLEVSNTYDRQQGDLYQEASFNANSSNDYARFNLNAFSSTKSNSGMSAGISSTQVVTKDGFYMTDRRSDSYAVIDVEQEKPSNGKIVDKGYLSLRKGGKNISRSTVYKDDTLVPLSKYQTYDAKFDAESVDLYNSGEASLSVFSHPGTVATLKPKVSQVFSFISSFNDINERPIENVTCEGDGCLSVSEMTTGVYRVTVLEGLSFVLESAKNTCLIPYELSSTSQLNFGENYCLPIKEKTQLVNVDNKQMKVYFLGAYKENQDFKSKLEELEGLGYKVIKKPVGSLTAIYLSEATNKFDYLFSRHNDLIISFEGLAMKDYVTNSVSYSLLKNNR</sequence>
<dbReference type="RefSeq" id="WP_136998593.1">
    <property type="nucleotide sequence ID" value="NZ_JBFRJO010000039.1"/>
</dbReference>
<feature type="chain" id="PRO_5020533617" description="Pilus assembly protein E-set like domain-containing protein" evidence="2">
    <location>
        <begin position="26"/>
        <end position="912"/>
    </location>
</feature>
<evidence type="ECO:0000259" key="4">
    <source>
        <dbReference type="Pfam" id="PF16967"/>
    </source>
</evidence>
<comment type="caution">
    <text evidence="5">The sequence shown here is derived from an EMBL/GenBank/DDBJ whole genome shotgun (WGS) entry which is preliminary data.</text>
</comment>
<gene>
    <name evidence="5" type="ORF">FCV52_17375</name>
</gene>
<keyword evidence="1 2" id="KW-0732">Signal</keyword>
<dbReference type="InterPro" id="IPR032636">
    <property type="entry name" value="Pilus_assem_E-set-like_dom"/>
</dbReference>
<evidence type="ECO:0008006" key="7">
    <source>
        <dbReference type="Google" id="ProtNLM"/>
    </source>
</evidence>
<accession>A0A4U1YR36</accession>
<reference evidence="5 6" key="1">
    <citation type="submission" date="2019-04" db="EMBL/GenBank/DDBJ databases">
        <title>A reverse ecology approach based on a biological definition of microbial populations.</title>
        <authorList>
            <person name="Arevalo P."/>
            <person name="Vaninsberghe D."/>
            <person name="Elsherbini J."/>
            <person name="Gore J."/>
            <person name="Polz M."/>
        </authorList>
    </citation>
    <scope>NUCLEOTIDE SEQUENCE [LARGE SCALE GENOMIC DNA]</scope>
    <source>
        <strain evidence="5 6">10N.261.46.E4</strain>
    </source>
</reference>
<evidence type="ECO:0000313" key="5">
    <source>
        <dbReference type="EMBL" id="TKF23663.1"/>
    </source>
</evidence>
<proteinExistence type="predicted"/>
<feature type="domain" description="Pilus assembly protein C-terminal" evidence="3">
    <location>
        <begin position="724"/>
        <end position="811"/>
    </location>
</feature>
<protein>
    <recommendedName>
        <fullName evidence="7">Pilus assembly protein E-set like domain-containing protein</fullName>
    </recommendedName>
</protein>
<dbReference type="EMBL" id="SYUW01000051">
    <property type="protein sequence ID" value="TKF23663.1"/>
    <property type="molecule type" value="Genomic_DNA"/>
</dbReference>
<dbReference type="AlphaFoldDB" id="A0A4U1YR36"/>